<evidence type="ECO:0000313" key="3">
    <source>
        <dbReference type="Proteomes" id="UP001221686"/>
    </source>
</evidence>
<evidence type="ECO:0000259" key="1">
    <source>
        <dbReference type="PROSITE" id="PS51977"/>
    </source>
</evidence>
<dbReference type="Gene3D" id="2.20.140.10">
    <property type="entry name" value="WGR domain"/>
    <property type="match status" value="1"/>
</dbReference>
<dbReference type="PROSITE" id="PS51977">
    <property type="entry name" value="WGR"/>
    <property type="match status" value="1"/>
</dbReference>
<dbReference type="InterPro" id="IPR036930">
    <property type="entry name" value="WGR_dom_sf"/>
</dbReference>
<keyword evidence="3" id="KW-1185">Reference proteome</keyword>
<feature type="domain" description="WGR" evidence="1">
    <location>
        <begin position="1"/>
        <end position="78"/>
    </location>
</feature>
<evidence type="ECO:0000313" key="2">
    <source>
        <dbReference type="EMBL" id="MDC0716619.1"/>
    </source>
</evidence>
<comment type="caution">
    <text evidence="2">The sequence shown here is derived from an EMBL/GenBank/DDBJ whole genome shotgun (WGS) entry which is preliminary data.</text>
</comment>
<dbReference type="Proteomes" id="UP001221686">
    <property type="component" value="Unassembled WGS sequence"/>
</dbReference>
<dbReference type="EMBL" id="JAQNDL010000001">
    <property type="protein sequence ID" value="MDC0716619.1"/>
    <property type="molecule type" value="Genomic_DNA"/>
</dbReference>
<organism evidence="2 3">
    <name type="scientific">Nannocystis bainbridge</name>
    <dbReference type="NCBI Taxonomy" id="2995303"/>
    <lineage>
        <taxon>Bacteria</taxon>
        <taxon>Pseudomonadati</taxon>
        <taxon>Myxococcota</taxon>
        <taxon>Polyangia</taxon>
        <taxon>Nannocystales</taxon>
        <taxon>Nannocystaceae</taxon>
        <taxon>Nannocystis</taxon>
    </lineage>
</organism>
<dbReference type="PANTHER" id="PTHR30634">
    <property type="entry name" value="OUTER MEMBRANE LOLAB LIPOPROTEIN INSERTION APPARATUS"/>
    <property type="match status" value="1"/>
</dbReference>
<dbReference type="SUPFAM" id="SSF142921">
    <property type="entry name" value="WGR domain-like"/>
    <property type="match status" value="1"/>
</dbReference>
<sequence length="824" mass="89925">MRSFTFQDGNSDKFWEIAVEGEATKVRFGRVGTAGQTKVKEHGSRAAAKAAAEALVAEKLEKGYAEAGAGAKKKKAKAEPAKAAKVAKAEPAKVAKTPAKVAKAEPAKVAKAEPAKVAKKPAKVAAKAAKPGVAAAAETAVTKAKAEKPATTSQTEASDAVSAFVAPDERLARLDRKRLAASLVKEEDAYGQMQLLEAAVEPLLADSDEVRRVTFGLLWELWANGWLSQKKVAPAVKRSLLANLTEGVEDEQLSLSAREVLRLFSRVDAPGLPAGYRELADADIRGLASRPLREREYEEESTQTLFPGWPKHLDEIVVRLGAEGLATLTRDPGFAGLPAWQRDGVNAVMRRRGMRTLEFSGNMAARLAFAFLREGFGVERVGGGLSGRYVARAVEGEWRDDVSLPLVDGRFGPELLQYVELFTGRDEWQEALLWFVLSPRAGSRGPGSFAQIVPALDIASPAQRRALMGHYATDPEDLLRFATAEELLRWAQGEAEDEDDSLPQRSALPALLAAGRQGEPLPEPLVEGVLKDRWMLDGYGRLGRDRATWGTPEGLGLRRTRHYIELLRLLPRDRARRALLGRVRGENDSALIAGLFDDEVMRAVVAAVRAKKQPEALLLPYGAALVGEAATGPLYAAWKAVPAKEKPAEMELRMALVYALARAEAWPEPIDQALQFHGWGEQWRDPILGGYGHADQFFQKEVLPALEAAIEKLPAARREAVLARALADAAPAKLPPFVRTLPLVARTPALHEAAVRSLVACEQKLDLEDCGHYFDELIARTSTAERERLLVLAFSLAGKRKQELWGQFVDEDRYEALRRGGKAR</sequence>
<dbReference type="InterPro" id="IPR008893">
    <property type="entry name" value="WGR_domain"/>
</dbReference>
<reference evidence="2 3" key="1">
    <citation type="submission" date="2022-11" db="EMBL/GenBank/DDBJ databases">
        <title>Minimal conservation of predation-associated metabolite biosynthetic gene clusters underscores biosynthetic potential of Myxococcota including descriptions for ten novel species: Archangium lansinium sp. nov., Myxococcus landrumus sp. nov., Nannocystis bai.</title>
        <authorList>
            <person name="Ahearne A."/>
            <person name="Stevens C."/>
            <person name="Dowd S."/>
        </authorList>
    </citation>
    <scope>NUCLEOTIDE SEQUENCE [LARGE SCALE GENOMIC DNA]</scope>
    <source>
        <strain evidence="2 3">BB15-2</strain>
    </source>
</reference>
<protein>
    <submittedName>
        <fullName evidence="2">WGR domain-containing protein</fullName>
    </submittedName>
</protein>
<dbReference type="RefSeq" id="WP_272085111.1">
    <property type="nucleotide sequence ID" value="NZ_JAQNDL010000001.1"/>
</dbReference>
<proteinExistence type="predicted"/>
<gene>
    <name evidence="2" type="ORF">POL25_06935</name>
</gene>
<dbReference type="InterPro" id="IPR050458">
    <property type="entry name" value="LolB"/>
</dbReference>
<accession>A0ABT5DUA4</accession>
<dbReference type="SMART" id="SM00773">
    <property type="entry name" value="WGR"/>
    <property type="match status" value="1"/>
</dbReference>
<dbReference type="PANTHER" id="PTHR30634:SF13">
    <property type="entry name" value="PROTEIN YEHF"/>
    <property type="match status" value="1"/>
</dbReference>
<name>A0ABT5DUA4_9BACT</name>
<dbReference type="Pfam" id="PF05406">
    <property type="entry name" value="WGR"/>
    <property type="match status" value="1"/>
</dbReference>